<dbReference type="InterPro" id="IPR004960">
    <property type="entry name" value="LipA_acyltrans"/>
</dbReference>
<dbReference type="PANTHER" id="PTHR30606:SF10">
    <property type="entry name" value="PHOSPHATIDYLINOSITOL MANNOSIDE ACYLTRANSFERASE"/>
    <property type="match status" value="1"/>
</dbReference>
<evidence type="ECO:0000256" key="4">
    <source>
        <dbReference type="ARBA" id="ARBA00022679"/>
    </source>
</evidence>
<keyword evidence="5" id="KW-0472">Membrane</keyword>
<dbReference type="PANTHER" id="PTHR30606">
    <property type="entry name" value="LIPID A BIOSYNTHESIS LAUROYL ACYLTRANSFERASE"/>
    <property type="match status" value="1"/>
</dbReference>
<evidence type="ECO:0000256" key="5">
    <source>
        <dbReference type="ARBA" id="ARBA00023136"/>
    </source>
</evidence>
<evidence type="ECO:0000256" key="1">
    <source>
        <dbReference type="ARBA" id="ARBA00004533"/>
    </source>
</evidence>
<dbReference type="Pfam" id="PF03279">
    <property type="entry name" value="Lip_A_acyltrans"/>
    <property type="match status" value="1"/>
</dbReference>
<accession>A0A5C5BEG8</accession>
<reference evidence="7 8" key="1">
    <citation type="submission" date="2019-06" db="EMBL/GenBank/DDBJ databases">
        <title>Draft genome sequence of Miniimonas arenae KCTC 19750T isolated from sea sand.</title>
        <authorList>
            <person name="Park S.-J."/>
        </authorList>
    </citation>
    <scope>NUCLEOTIDE SEQUENCE [LARGE SCALE GENOMIC DNA]</scope>
    <source>
        <strain evidence="7 8">KCTC 19750</strain>
    </source>
</reference>
<evidence type="ECO:0000256" key="6">
    <source>
        <dbReference type="ARBA" id="ARBA00023315"/>
    </source>
</evidence>
<keyword evidence="8" id="KW-1185">Reference proteome</keyword>
<evidence type="ECO:0000256" key="3">
    <source>
        <dbReference type="ARBA" id="ARBA00022519"/>
    </source>
</evidence>
<keyword evidence="4 7" id="KW-0808">Transferase</keyword>
<dbReference type="Proteomes" id="UP000313849">
    <property type="component" value="Unassembled WGS sequence"/>
</dbReference>
<evidence type="ECO:0000313" key="7">
    <source>
        <dbReference type="EMBL" id="TNU75852.1"/>
    </source>
</evidence>
<dbReference type="OrthoDB" id="9803456at2"/>
<keyword evidence="2" id="KW-1003">Cell membrane</keyword>
<keyword evidence="6 7" id="KW-0012">Acyltransferase</keyword>
<evidence type="ECO:0000256" key="2">
    <source>
        <dbReference type="ARBA" id="ARBA00022475"/>
    </source>
</evidence>
<protein>
    <submittedName>
        <fullName evidence="7">Phosphatidylinositol mannoside acyltransferase</fullName>
    </submittedName>
</protein>
<dbReference type="AlphaFoldDB" id="A0A5C5BEG8"/>
<proteinExistence type="predicted"/>
<dbReference type="RefSeq" id="WP_139986399.1">
    <property type="nucleotide sequence ID" value="NZ_DAMDJA010000117.1"/>
</dbReference>
<dbReference type="EMBL" id="VENP01000014">
    <property type="protein sequence ID" value="TNU75852.1"/>
    <property type="molecule type" value="Genomic_DNA"/>
</dbReference>
<comment type="caution">
    <text evidence="7">The sequence shown here is derived from an EMBL/GenBank/DDBJ whole genome shotgun (WGS) entry which is preliminary data.</text>
</comment>
<organism evidence="7 8">
    <name type="scientific">Miniimonas arenae</name>
    <dbReference type="NCBI Taxonomy" id="676201"/>
    <lineage>
        <taxon>Bacteria</taxon>
        <taxon>Bacillati</taxon>
        <taxon>Actinomycetota</taxon>
        <taxon>Actinomycetes</taxon>
        <taxon>Micrococcales</taxon>
        <taxon>Beutenbergiaceae</taxon>
        <taxon>Miniimonas</taxon>
    </lineage>
</organism>
<dbReference type="GO" id="GO:0016746">
    <property type="term" value="F:acyltransferase activity"/>
    <property type="evidence" value="ECO:0007669"/>
    <property type="project" value="UniProtKB-KW"/>
</dbReference>
<sequence length="321" mass="35557">MSRARRFRAPGTTQLFAFAWRNVRHLPDGLVRALAALAADVTWLSRTDGVRRLEANLARLRPDLDARALRRTSRAGMRSYLRYYAEVFQLPGWSEARVDARVRATGLDEVRTALEDGSVVLALGHAGNWDLAGAWAARHLTPVLTVAEKLPDGLYEEFVSFRNALGIEIVPLEGGATFRRLVRRSGAQTFLVPLLADRDLTAHGIEVDLRGHPARVAAGPAALALARSRPLFAVAIHYERLTGARRRAAGSPWGIVLNFLPVATTDDGGARLDVRTLTQAWVTAYFDAIAAFPQDWHMLQRVFLADLDLERLARAQDRERG</sequence>
<dbReference type="NCBIfam" id="NF005919">
    <property type="entry name" value="PRK07920.1"/>
    <property type="match status" value="1"/>
</dbReference>
<evidence type="ECO:0000313" key="8">
    <source>
        <dbReference type="Proteomes" id="UP000313849"/>
    </source>
</evidence>
<comment type="subcellular location">
    <subcellularLocation>
        <location evidence="1">Cell inner membrane</location>
    </subcellularLocation>
</comment>
<name>A0A5C5BEG8_9MICO</name>
<dbReference type="GO" id="GO:0005886">
    <property type="term" value="C:plasma membrane"/>
    <property type="evidence" value="ECO:0007669"/>
    <property type="project" value="UniProtKB-SubCell"/>
</dbReference>
<dbReference type="GO" id="GO:0009247">
    <property type="term" value="P:glycolipid biosynthetic process"/>
    <property type="evidence" value="ECO:0007669"/>
    <property type="project" value="UniProtKB-ARBA"/>
</dbReference>
<keyword evidence="3" id="KW-0997">Cell inner membrane</keyword>
<gene>
    <name evidence="7" type="ORF">FH969_05355</name>
</gene>